<sequence length="79" mass="7445">MSSKFMTAGGVIAGMMIATGGATGIGATIAIGAHPIGAHPSGAMSVVTGGRGVPKVGGSAVNGVMTIETCPGSTTAEDR</sequence>
<protein>
    <submittedName>
        <fullName evidence="1">Uncharacterized protein</fullName>
    </submittedName>
</protein>
<dbReference type="AlphaFoldDB" id="A0A427MC66"/>
<organism evidence="1 2">
    <name type="scientific">Rhizobium pisi</name>
    <dbReference type="NCBI Taxonomy" id="574561"/>
    <lineage>
        <taxon>Bacteria</taxon>
        <taxon>Pseudomonadati</taxon>
        <taxon>Pseudomonadota</taxon>
        <taxon>Alphaproteobacteria</taxon>
        <taxon>Hyphomicrobiales</taxon>
        <taxon>Rhizobiaceae</taxon>
        <taxon>Rhizobium/Agrobacterium group</taxon>
        <taxon>Rhizobium</taxon>
    </lineage>
</organism>
<proteinExistence type="predicted"/>
<evidence type="ECO:0000313" key="1">
    <source>
        <dbReference type="EMBL" id="RSB64950.1"/>
    </source>
</evidence>
<dbReference type="Proteomes" id="UP000277279">
    <property type="component" value="Unassembled WGS sequence"/>
</dbReference>
<comment type="caution">
    <text evidence="1">The sequence shown here is derived from an EMBL/GenBank/DDBJ whole genome shotgun (WGS) entry which is preliminary data.</text>
</comment>
<gene>
    <name evidence="1" type="ORF">EFD55_27200</name>
</gene>
<accession>A0A427MC66</accession>
<reference evidence="1 2" key="1">
    <citation type="submission" date="2018-11" db="EMBL/GenBank/DDBJ databases">
        <authorList>
            <person name="Huo Y."/>
        </authorList>
    </citation>
    <scope>NUCLEOTIDE SEQUENCE [LARGE SCALE GENOMIC DNA]</scope>
    <source>
        <strain evidence="1 2">DSM 30132</strain>
    </source>
</reference>
<dbReference type="EMBL" id="RJJT01000024">
    <property type="protein sequence ID" value="RSB64950.1"/>
    <property type="molecule type" value="Genomic_DNA"/>
</dbReference>
<name>A0A427MC66_9HYPH</name>
<evidence type="ECO:0000313" key="2">
    <source>
        <dbReference type="Proteomes" id="UP000277279"/>
    </source>
</evidence>